<keyword evidence="2" id="KW-1185">Reference proteome</keyword>
<protein>
    <submittedName>
        <fullName evidence="1">Uncharacterized protein</fullName>
    </submittedName>
</protein>
<name>A0A5N6KJV4_MONLA</name>
<accession>A0A5N6KJV4</accession>
<proteinExistence type="predicted"/>
<dbReference type="AlphaFoldDB" id="A0A5N6KJV4"/>
<organism evidence="1 2">
    <name type="scientific">Monilinia laxa</name>
    <name type="common">Brown rot fungus</name>
    <name type="synonym">Sclerotinia laxa</name>
    <dbReference type="NCBI Taxonomy" id="61186"/>
    <lineage>
        <taxon>Eukaryota</taxon>
        <taxon>Fungi</taxon>
        <taxon>Dikarya</taxon>
        <taxon>Ascomycota</taxon>
        <taxon>Pezizomycotina</taxon>
        <taxon>Leotiomycetes</taxon>
        <taxon>Helotiales</taxon>
        <taxon>Sclerotiniaceae</taxon>
        <taxon>Monilinia</taxon>
    </lineage>
</organism>
<reference evidence="1 2" key="1">
    <citation type="submission" date="2019-06" db="EMBL/GenBank/DDBJ databases">
        <title>Genome Sequence of the Brown Rot Fungal Pathogen Monilinia laxa.</title>
        <authorList>
            <person name="De Miccolis Angelini R.M."/>
            <person name="Landi L."/>
            <person name="Abate D."/>
            <person name="Pollastro S."/>
            <person name="Romanazzi G."/>
            <person name="Faretra F."/>
        </authorList>
    </citation>
    <scope>NUCLEOTIDE SEQUENCE [LARGE SCALE GENOMIC DNA]</scope>
    <source>
        <strain evidence="1 2">Mlax316</strain>
    </source>
</reference>
<evidence type="ECO:0000313" key="2">
    <source>
        <dbReference type="Proteomes" id="UP000326757"/>
    </source>
</evidence>
<dbReference type="Proteomes" id="UP000326757">
    <property type="component" value="Unassembled WGS sequence"/>
</dbReference>
<sequence length="151" mass="16371">MGGISSWLPRSSIAFGSAISVALLRYSAVGQYGAAASRITIGPSSCAHGRLKVFVDYSCTRASTFPATPIDIPYLCKRRSCIHPLMYSIDIVSSHHSISENTTQHNTSHHIASHRIASHRITAASNLTPSLSQQMRIDIPIQSHTIRGKAM</sequence>
<comment type="caution">
    <text evidence="1">The sequence shown here is derived from an EMBL/GenBank/DDBJ whole genome shotgun (WGS) entry which is preliminary data.</text>
</comment>
<dbReference type="EMBL" id="VIGI01000002">
    <property type="protein sequence ID" value="KAB8303967.1"/>
    <property type="molecule type" value="Genomic_DNA"/>
</dbReference>
<evidence type="ECO:0000313" key="1">
    <source>
        <dbReference type="EMBL" id="KAB8303967.1"/>
    </source>
</evidence>
<gene>
    <name evidence="1" type="ORF">EYC80_005323</name>
</gene>